<dbReference type="PANTHER" id="PTHR33910:SF1">
    <property type="entry name" value="PROTEIN TRANSLOCASE SUBUNIT SECE"/>
    <property type="match status" value="1"/>
</dbReference>
<dbReference type="GO" id="GO:0008320">
    <property type="term" value="F:protein transmembrane transporter activity"/>
    <property type="evidence" value="ECO:0007669"/>
    <property type="project" value="UniProtKB-UniRule"/>
</dbReference>
<protein>
    <recommendedName>
        <fullName evidence="9">Protein translocase subunit SecE</fullName>
    </recommendedName>
</protein>
<name>A0A2D2ATY0_9CAUL</name>
<dbReference type="InterPro" id="IPR038379">
    <property type="entry name" value="SecE_sf"/>
</dbReference>
<comment type="subcellular location">
    <subcellularLocation>
        <location evidence="9">Cell membrane</location>
        <topology evidence="9">Single-pass membrane protein</topology>
    </subcellularLocation>
    <subcellularLocation>
        <location evidence="1">Membrane</location>
    </subcellularLocation>
</comment>
<dbReference type="AlphaFoldDB" id="A0A2D2ATY0"/>
<keyword evidence="7 9" id="KW-0811">Translocation</keyword>
<keyword evidence="5 9" id="KW-0653">Protein transport</keyword>
<comment type="function">
    <text evidence="9">Essential subunit of the Sec protein translocation channel SecYEG. Clamps together the 2 halves of SecY. May contact the channel plug during translocation.</text>
</comment>
<organism evidence="11 12">
    <name type="scientific">Caulobacter mirabilis</name>
    <dbReference type="NCBI Taxonomy" id="69666"/>
    <lineage>
        <taxon>Bacteria</taxon>
        <taxon>Pseudomonadati</taxon>
        <taxon>Pseudomonadota</taxon>
        <taxon>Alphaproteobacteria</taxon>
        <taxon>Caulobacterales</taxon>
        <taxon>Caulobacteraceae</taxon>
        <taxon>Caulobacter</taxon>
    </lineage>
</organism>
<evidence type="ECO:0000256" key="8">
    <source>
        <dbReference type="ARBA" id="ARBA00023136"/>
    </source>
</evidence>
<dbReference type="GO" id="GO:0006605">
    <property type="term" value="P:protein targeting"/>
    <property type="evidence" value="ECO:0007669"/>
    <property type="project" value="UniProtKB-UniRule"/>
</dbReference>
<dbReference type="GO" id="GO:0043952">
    <property type="term" value="P:protein transport by the Sec complex"/>
    <property type="evidence" value="ECO:0007669"/>
    <property type="project" value="UniProtKB-UniRule"/>
</dbReference>
<gene>
    <name evidence="9 11" type="primary">secE</name>
    <name evidence="11" type="ORF">CSW64_03075</name>
</gene>
<dbReference type="InterPro" id="IPR005807">
    <property type="entry name" value="SecE_bac"/>
</dbReference>
<proteinExistence type="inferred from homology"/>
<sequence>MYGARWSRTDLLKELQTRPMAKKTGNLAAMKQRAAKSAAAVATSGGPPSSTSEDTPKKPFNPIQFAQEVRAEGRKITWTSRKETWITSVMVFIMVVIAALFFFGVDTFLSFVVGQLLKFSTAG</sequence>
<comment type="subunit">
    <text evidence="9">Component of the Sec protein translocase complex. Heterotrimer consisting of SecY, SecE and SecG subunits. The heterotrimers can form oligomers, although 1 heterotrimer is thought to be able to translocate proteins. Interacts with the ribosome. Interacts with SecDF, and other proteins may be involved. Interacts with SecA.</text>
</comment>
<dbReference type="PANTHER" id="PTHR33910">
    <property type="entry name" value="PROTEIN TRANSLOCASE SUBUNIT SECE"/>
    <property type="match status" value="1"/>
</dbReference>
<dbReference type="Pfam" id="PF00584">
    <property type="entry name" value="SecE"/>
    <property type="match status" value="1"/>
</dbReference>
<feature type="transmembrane region" description="Helical" evidence="9">
    <location>
        <begin position="84"/>
        <end position="105"/>
    </location>
</feature>
<evidence type="ECO:0000313" key="11">
    <source>
        <dbReference type="EMBL" id="ATQ41468.1"/>
    </source>
</evidence>
<dbReference type="Proteomes" id="UP000228945">
    <property type="component" value="Chromosome"/>
</dbReference>
<evidence type="ECO:0000256" key="9">
    <source>
        <dbReference type="HAMAP-Rule" id="MF_00422"/>
    </source>
</evidence>
<dbReference type="HAMAP" id="MF_00422">
    <property type="entry name" value="SecE"/>
    <property type="match status" value="1"/>
</dbReference>
<dbReference type="GO" id="GO:0005886">
    <property type="term" value="C:plasma membrane"/>
    <property type="evidence" value="ECO:0007669"/>
    <property type="project" value="UniProtKB-SubCell"/>
</dbReference>
<evidence type="ECO:0000256" key="3">
    <source>
        <dbReference type="ARBA" id="ARBA00022475"/>
    </source>
</evidence>
<keyword evidence="8 9" id="KW-0472">Membrane</keyword>
<evidence type="ECO:0000256" key="7">
    <source>
        <dbReference type="ARBA" id="ARBA00023010"/>
    </source>
</evidence>
<evidence type="ECO:0000256" key="10">
    <source>
        <dbReference type="SAM" id="MobiDB-lite"/>
    </source>
</evidence>
<dbReference type="GO" id="GO:0065002">
    <property type="term" value="P:intracellular protein transmembrane transport"/>
    <property type="evidence" value="ECO:0007669"/>
    <property type="project" value="UniProtKB-UniRule"/>
</dbReference>
<accession>A0A2D2ATY0</accession>
<keyword evidence="3 9" id="KW-1003">Cell membrane</keyword>
<keyword evidence="6 9" id="KW-1133">Transmembrane helix</keyword>
<evidence type="ECO:0000256" key="1">
    <source>
        <dbReference type="ARBA" id="ARBA00004370"/>
    </source>
</evidence>
<evidence type="ECO:0000256" key="4">
    <source>
        <dbReference type="ARBA" id="ARBA00022692"/>
    </source>
</evidence>
<dbReference type="GO" id="GO:0009306">
    <property type="term" value="P:protein secretion"/>
    <property type="evidence" value="ECO:0007669"/>
    <property type="project" value="UniProtKB-UniRule"/>
</dbReference>
<dbReference type="EMBL" id="CP024201">
    <property type="protein sequence ID" value="ATQ41468.1"/>
    <property type="molecule type" value="Genomic_DNA"/>
</dbReference>
<evidence type="ECO:0000256" key="6">
    <source>
        <dbReference type="ARBA" id="ARBA00022989"/>
    </source>
</evidence>
<feature type="region of interest" description="Disordered" evidence="10">
    <location>
        <begin position="38"/>
        <end position="61"/>
    </location>
</feature>
<evidence type="ECO:0000313" key="12">
    <source>
        <dbReference type="Proteomes" id="UP000228945"/>
    </source>
</evidence>
<dbReference type="Gene3D" id="1.20.5.1030">
    <property type="entry name" value="Preprotein translocase secy subunit"/>
    <property type="match status" value="1"/>
</dbReference>
<evidence type="ECO:0000256" key="5">
    <source>
        <dbReference type="ARBA" id="ARBA00022927"/>
    </source>
</evidence>
<dbReference type="OrthoDB" id="9812738at2"/>
<dbReference type="NCBIfam" id="TIGR00964">
    <property type="entry name" value="secE_bact"/>
    <property type="match status" value="1"/>
</dbReference>
<evidence type="ECO:0000256" key="2">
    <source>
        <dbReference type="ARBA" id="ARBA00022448"/>
    </source>
</evidence>
<dbReference type="InterPro" id="IPR001901">
    <property type="entry name" value="Translocase_SecE/Sec61-g"/>
</dbReference>
<keyword evidence="4 9" id="KW-0812">Transmembrane</keyword>
<keyword evidence="2 9" id="KW-0813">Transport</keyword>
<comment type="similarity">
    <text evidence="9">Belongs to the SecE/SEC61-gamma family.</text>
</comment>
<reference evidence="11 12" key="1">
    <citation type="submission" date="2017-10" db="EMBL/GenBank/DDBJ databases">
        <title>Genome sequence of Caulobacter mirabilis FWC38.</title>
        <authorList>
            <person name="Fiebig A."/>
            <person name="Crosson S."/>
        </authorList>
    </citation>
    <scope>NUCLEOTIDE SEQUENCE [LARGE SCALE GENOMIC DNA]</scope>
    <source>
        <strain evidence="11 12">FWC 38</strain>
    </source>
</reference>
<dbReference type="KEGG" id="cmb:CSW64_03075"/>
<keyword evidence="12" id="KW-1185">Reference proteome</keyword>